<dbReference type="OrthoDB" id="9797252at2"/>
<proteinExistence type="predicted"/>
<keyword evidence="3" id="KW-1185">Reference proteome</keyword>
<name>A0A1Q9LTK9_9PSEU</name>
<dbReference type="EMBL" id="MKQR01000002">
    <property type="protein sequence ID" value="OLR95368.1"/>
    <property type="molecule type" value="Genomic_DNA"/>
</dbReference>
<protein>
    <recommendedName>
        <fullName evidence="1">Methyltransferase type 11 domain-containing protein</fullName>
    </recommendedName>
</protein>
<dbReference type="CDD" id="cd02440">
    <property type="entry name" value="AdoMet_MTases"/>
    <property type="match status" value="1"/>
</dbReference>
<dbReference type="SUPFAM" id="SSF53335">
    <property type="entry name" value="S-adenosyl-L-methionine-dependent methyltransferases"/>
    <property type="match status" value="1"/>
</dbReference>
<dbReference type="PANTHER" id="PTHR42912">
    <property type="entry name" value="METHYLTRANSFERASE"/>
    <property type="match status" value="1"/>
</dbReference>
<organism evidence="2 3">
    <name type="scientific">Actinokineospora bangkokensis</name>
    <dbReference type="NCBI Taxonomy" id="1193682"/>
    <lineage>
        <taxon>Bacteria</taxon>
        <taxon>Bacillati</taxon>
        <taxon>Actinomycetota</taxon>
        <taxon>Actinomycetes</taxon>
        <taxon>Pseudonocardiales</taxon>
        <taxon>Pseudonocardiaceae</taxon>
        <taxon>Actinokineospora</taxon>
    </lineage>
</organism>
<dbReference type="InterPro" id="IPR013216">
    <property type="entry name" value="Methyltransf_11"/>
</dbReference>
<accession>A0A1Q9LTK9</accession>
<dbReference type="PANTHER" id="PTHR42912:SF95">
    <property type="entry name" value="METHYLTRANSFERASE TYPE 11 DOMAIN-CONTAINING PROTEIN"/>
    <property type="match status" value="1"/>
</dbReference>
<dbReference type="Proteomes" id="UP000186040">
    <property type="component" value="Unassembled WGS sequence"/>
</dbReference>
<dbReference type="GO" id="GO:0008757">
    <property type="term" value="F:S-adenosylmethionine-dependent methyltransferase activity"/>
    <property type="evidence" value="ECO:0007669"/>
    <property type="project" value="InterPro"/>
</dbReference>
<sequence length="228" mass="24550">MFPDFSRAPNIAGDPDLYERENAAIDPSGALWRALRAEADWAGRVLLDLGCGTGSWLPRYADAAQVIGVEPDPDLLVRAARRGDARAGSAEHIPLPDASVDVVHARFAYFFPPGCDAGLAEVLRVLRPGGTLVVIDNDWHRGEFADLLRVSAWAAPQGSGATTDAWWAERGARRTAVLSAWRCADPAELAAVLRLEFPGELVDAWVAGHPGRAEISCGYALFAVQRQP</sequence>
<dbReference type="InterPro" id="IPR029063">
    <property type="entry name" value="SAM-dependent_MTases_sf"/>
</dbReference>
<dbReference type="InterPro" id="IPR050508">
    <property type="entry name" value="Methyltransf_Superfamily"/>
</dbReference>
<evidence type="ECO:0000313" key="3">
    <source>
        <dbReference type="Proteomes" id="UP000186040"/>
    </source>
</evidence>
<feature type="domain" description="Methyltransferase type 11" evidence="1">
    <location>
        <begin position="47"/>
        <end position="134"/>
    </location>
</feature>
<dbReference type="Gene3D" id="3.40.50.150">
    <property type="entry name" value="Vaccinia Virus protein VP39"/>
    <property type="match status" value="1"/>
</dbReference>
<comment type="caution">
    <text evidence="2">The sequence shown here is derived from an EMBL/GenBank/DDBJ whole genome shotgun (WGS) entry which is preliminary data.</text>
</comment>
<dbReference type="Pfam" id="PF08241">
    <property type="entry name" value="Methyltransf_11"/>
    <property type="match status" value="1"/>
</dbReference>
<gene>
    <name evidence="2" type="ORF">BJP25_06320</name>
</gene>
<evidence type="ECO:0000259" key="1">
    <source>
        <dbReference type="Pfam" id="PF08241"/>
    </source>
</evidence>
<dbReference type="RefSeq" id="WP_075972807.1">
    <property type="nucleotide sequence ID" value="NZ_MKQR01000002.1"/>
</dbReference>
<dbReference type="AlphaFoldDB" id="A0A1Q9LTK9"/>
<reference evidence="2 3" key="1">
    <citation type="submission" date="2016-10" db="EMBL/GenBank/DDBJ databases">
        <title>The Draft Genome Sequence of Actinokineospora bangkokensis 44EHWT reveals the biosynthetic pathway of antifungal compounds Thailandins with unusual extender unit butylmalonyl-CoA.</title>
        <authorList>
            <person name="Greule A."/>
            <person name="Intra B."/>
            <person name="Flemming S."/>
            <person name="Rommel M.G."/>
            <person name="Panbangred W."/>
            <person name="Bechthold A."/>
        </authorList>
    </citation>
    <scope>NUCLEOTIDE SEQUENCE [LARGE SCALE GENOMIC DNA]</scope>
    <source>
        <strain evidence="2 3">44EHW</strain>
    </source>
</reference>
<evidence type="ECO:0000313" key="2">
    <source>
        <dbReference type="EMBL" id="OLR95368.1"/>
    </source>
</evidence>
<dbReference type="STRING" id="1193682.BJP25_06320"/>